<dbReference type="Proteomes" id="UP001254848">
    <property type="component" value="Unassembled WGS sequence"/>
</dbReference>
<proteinExistence type="predicted"/>
<reference evidence="2 3" key="1">
    <citation type="submission" date="2023-07" db="EMBL/GenBank/DDBJ databases">
        <title>The novel representative of Negativicutes class, Anaeroselena agilis gen. nov. sp. nov.</title>
        <authorList>
            <person name="Prokofeva M.I."/>
            <person name="Elcheninov A.G."/>
            <person name="Klyukina A."/>
            <person name="Kublanov I.V."/>
            <person name="Frolov E.N."/>
            <person name="Podosokorskaya O.A."/>
        </authorList>
    </citation>
    <scope>NUCLEOTIDE SEQUENCE [LARGE SCALE GENOMIC DNA]</scope>
    <source>
        <strain evidence="2 3">4137-cl</strain>
    </source>
</reference>
<keyword evidence="1" id="KW-0472">Membrane</keyword>
<name>A0ABU3NZ96_9FIRM</name>
<gene>
    <name evidence="2" type="ORF">Q4T40_10960</name>
</gene>
<feature type="transmembrane region" description="Helical" evidence="1">
    <location>
        <begin position="12"/>
        <end position="40"/>
    </location>
</feature>
<keyword evidence="1" id="KW-0812">Transmembrane</keyword>
<sequence length="50" mass="5663">MELIRISIWPIIIAFILCLLINPVVAGPGFIVWLAVMYYVHKRGASTPEH</sequence>
<comment type="caution">
    <text evidence="2">The sequence shown here is derived from an EMBL/GenBank/DDBJ whole genome shotgun (WGS) entry which is preliminary data.</text>
</comment>
<evidence type="ECO:0000313" key="3">
    <source>
        <dbReference type="Proteomes" id="UP001254848"/>
    </source>
</evidence>
<dbReference type="RefSeq" id="WP_413780267.1">
    <property type="nucleotide sequence ID" value="NZ_JAUOZS010000001.1"/>
</dbReference>
<dbReference type="EMBL" id="JAUOZS010000001">
    <property type="protein sequence ID" value="MDT8901765.1"/>
    <property type="molecule type" value="Genomic_DNA"/>
</dbReference>
<evidence type="ECO:0000256" key="1">
    <source>
        <dbReference type="SAM" id="Phobius"/>
    </source>
</evidence>
<organism evidence="2 3">
    <name type="scientific">Anaeroselena agilis</name>
    <dbReference type="NCBI Taxonomy" id="3063788"/>
    <lineage>
        <taxon>Bacteria</taxon>
        <taxon>Bacillati</taxon>
        <taxon>Bacillota</taxon>
        <taxon>Negativicutes</taxon>
        <taxon>Acetonemataceae</taxon>
        <taxon>Anaeroselena</taxon>
    </lineage>
</organism>
<evidence type="ECO:0000313" key="2">
    <source>
        <dbReference type="EMBL" id="MDT8901765.1"/>
    </source>
</evidence>
<keyword evidence="1" id="KW-1133">Transmembrane helix</keyword>
<protein>
    <submittedName>
        <fullName evidence="2">Uncharacterized protein</fullName>
    </submittedName>
</protein>
<accession>A0ABU3NZ96</accession>
<keyword evidence="3" id="KW-1185">Reference proteome</keyword>